<protein>
    <recommendedName>
        <fullName evidence="3">DUF1931 domain-containing protein</fullName>
    </recommendedName>
</protein>
<sequence length="80" mass="9057">MKMAQKKKIKTKRKNSMAGKNVEKETLIVTSKVKAYIKSKGFMTSGDAIDGLNEKIHQLIDEAVKRTESNKRSTVRPTDF</sequence>
<reference evidence="1 2" key="1">
    <citation type="journal article" date="2006" name="Proc. Natl. Acad. Sci. U.S.A.">
        <title>Genome reduction in Leptospira borgpetersenii reflects limited transmission potential.</title>
        <authorList>
            <person name="Bulach D.M."/>
            <person name="Zuerner R.L."/>
            <person name="Wilson P."/>
            <person name="Seemann T."/>
            <person name="McGrath A."/>
            <person name="Cullen P.A."/>
            <person name="Davis J."/>
            <person name="Johnson M."/>
            <person name="Kuczek E."/>
            <person name="Alt D.P."/>
            <person name="Peterson-Burch B."/>
            <person name="Coppel R.L."/>
            <person name="Rood J.I."/>
            <person name="Davies J.K."/>
            <person name="Adler B."/>
        </authorList>
    </citation>
    <scope>NUCLEOTIDE SEQUENCE [LARGE SCALE GENOMIC DNA]</scope>
    <source>
        <strain evidence="1 2">JB197</strain>
    </source>
</reference>
<name>Q04ST8_LEPBJ</name>
<accession>Q04ST8</accession>
<dbReference type="Proteomes" id="UP000000656">
    <property type="component" value="Chromosome 1"/>
</dbReference>
<evidence type="ECO:0000313" key="2">
    <source>
        <dbReference type="Proteomes" id="UP000000656"/>
    </source>
</evidence>
<evidence type="ECO:0008006" key="3">
    <source>
        <dbReference type="Google" id="ProtNLM"/>
    </source>
</evidence>
<dbReference type="EMBL" id="CP000350">
    <property type="protein sequence ID" value="ABJ76032.1"/>
    <property type="molecule type" value="Genomic_DNA"/>
</dbReference>
<dbReference type="HOGENOM" id="CLU_191403_0_0_12"/>
<gene>
    <name evidence="1" type="ordered locus">LBJ_1459</name>
</gene>
<dbReference type="KEGG" id="lbj:LBJ_1459"/>
<organism evidence="1 2">
    <name type="scientific">Leptospira borgpetersenii serovar Hardjo-bovis (strain JB197)</name>
    <dbReference type="NCBI Taxonomy" id="355277"/>
    <lineage>
        <taxon>Bacteria</taxon>
        <taxon>Pseudomonadati</taxon>
        <taxon>Spirochaetota</taxon>
        <taxon>Spirochaetia</taxon>
        <taxon>Leptospirales</taxon>
        <taxon>Leptospiraceae</taxon>
        <taxon>Leptospira</taxon>
    </lineage>
</organism>
<evidence type="ECO:0000313" key="1">
    <source>
        <dbReference type="EMBL" id="ABJ76032.1"/>
    </source>
</evidence>
<dbReference type="AlphaFoldDB" id="Q04ST8"/>
<proteinExistence type="predicted"/>